<feature type="compositionally biased region" description="Polar residues" evidence="1">
    <location>
        <begin position="204"/>
        <end position="220"/>
    </location>
</feature>
<proteinExistence type="predicted"/>
<feature type="region of interest" description="Disordered" evidence="1">
    <location>
        <begin position="195"/>
        <end position="221"/>
    </location>
</feature>
<dbReference type="OrthoDB" id="1600564at2759"/>
<gene>
    <name evidence="2" type="ORF">VMCG_00761</name>
</gene>
<protein>
    <submittedName>
        <fullName evidence="2">Uncharacterized protein</fullName>
    </submittedName>
</protein>
<dbReference type="Proteomes" id="UP000283895">
    <property type="component" value="Unassembled WGS sequence"/>
</dbReference>
<evidence type="ECO:0000313" key="2">
    <source>
        <dbReference type="EMBL" id="ROW12057.1"/>
    </source>
</evidence>
<dbReference type="EMBL" id="LKEA01000001">
    <property type="protein sequence ID" value="ROW12057.1"/>
    <property type="molecule type" value="Genomic_DNA"/>
</dbReference>
<organism evidence="2 3">
    <name type="scientific">Cytospora schulzeri</name>
    <dbReference type="NCBI Taxonomy" id="448051"/>
    <lineage>
        <taxon>Eukaryota</taxon>
        <taxon>Fungi</taxon>
        <taxon>Dikarya</taxon>
        <taxon>Ascomycota</taxon>
        <taxon>Pezizomycotina</taxon>
        <taxon>Sordariomycetes</taxon>
        <taxon>Sordariomycetidae</taxon>
        <taxon>Diaporthales</taxon>
        <taxon>Cytosporaceae</taxon>
        <taxon>Cytospora</taxon>
    </lineage>
</organism>
<sequence>MALAFRSTSLPLSIIVKGFREKIDQLRISIPQNIMDHTAIKSQIHIAEILLYEVGIHEELSATLPLAERLGLLWECLKATRSMLEARFEKPRSERPRQINLSTFDYAYAMLTCLKLSILNVPGWDLRVVRKELDCDEFLGKQIQDIKDFVAQRKRAFKGDGGGGTDEQLGHIDQFERLHKKLSAIRVSLRAELAATIPPEGPGETTQAGPTDQGTESTAGPVTDVAAPLELFPEDLMQNHDGSFGQDICRVGEWEMDFYSFLGWGAGDTSEPAYTSWMCADNP</sequence>
<keyword evidence="3" id="KW-1185">Reference proteome</keyword>
<dbReference type="AlphaFoldDB" id="A0A423X8C7"/>
<name>A0A423X8C7_9PEZI</name>
<reference evidence="2 3" key="1">
    <citation type="submission" date="2015-09" db="EMBL/GenBank/DDBJ databases">
        <title>Host preference determinants of Valsa canker pathogens revealed by comparative genomics.</title>
        <authorList>
            <person name="Yin Z."/>
            <person name="Huang L."/>
        </authorList>
    </citation>
    <scope>NUCLEOTIDE SEQUENCE [LARGE SCALE GENOMIC DNA]</scope>
    <source>
        <strain evidence="2 3">03-1</strain>
    </source>
</reference>
<accession>A0A423X8C7</accession>
<evidence type="ECO:0000313" key="3">
    <source>
        <dbReference type="Proteomes" id="UP000283895"/>
    </source>
</evidence>
<comment type="caution">
    <text evidence="2">The sequence shown here is derived from an EMBL/GenBank/DDBJ whole genome shotgun (WGS) entry which is preliminary data.</text>
</comment>
<evidence type="ECO:0000256" key="1">
    <source>
        <dbReference type="SAM" id="MobiDB-lite"/>
    </source>
</evidence>